<dbReference type="Proteomes" id="UP001652620">
    <property type="component" value="Chromosome 2"/>
</dbReference>
<feature type="chain" id="PRO_5046650474" evidence="1">
    <location>
        <begin position="22"/>
        <end position="538"/>
    </location>
</feature>
<keyword evidence="2" id="KW-1185">Reference proteome</keyword>
<evidence type="ECO:0000313" key="2">
    <source>
        <dbReference type="Proteomes" id="UP001652620"/>
    </source>
</evidence>
<sequence length="538" mass="60687">MYIRIAFIAAFVCSFLQFNSAEFPDDPKPCKFGDDDCLLKAINFYLREKNQGDTSINLRQIDPIDTGTFTLKQGADNPVNIDLTFSNNKIYGVANATAYKARGFGKDLTKKHELRFKVPVASLIGDYKIQGRILILPISGSGKNNITMIDAEFILQWEGVPVEKDGETYMKTDKFRAIVKPSRVFFELQNLFNGDKALGDNMNLFLNENWKEIYQEVDVTFSKEISKLMSSIIDSVFDKTPYNKLFVESVVFMRVTSISWSTEFLILTEKRANVSSSTRLPVCTREIFVDMLLLNKIVLALMPLLALQVVAKFPEDPKACKYGDKTCIMSTIEYLMREKSQGFSSLNLAKTEPLRIAKIVMKQGAESPVNIDLTFTNNDLYGFSGVKMIDLKGFGKDLTTKHDLIFSAPILSLVGDYSIKGRVLILPITGTGTSNITMLNSKIRIQFAGTPVEKPDGVHMSVKSARLSVDPSRMIFNFGNLFNGDKQLGDTMNVFLNENWKEIYQEVRATFTNAFSQIFTSVIDSVFSIYPYEKYFSE</sequence>
<dbReference type="GeneID" id="105226601"/>
<reference evidence="3" key="2">
    <citation type="submission" date="2025-08" db="UniProtKB">
        <authorList>
            <consortium name="RefSeq"/>
        </authorList>
    </citation>
    <scope>IDENTIFICATION</scope>
    <source>
        <tissue evidence="3">Adult</tissue>
    </source>
</reference>
<evidence type="ECO:0000313" key="3">
    <source>
        <dbReference type="RefSeq" id="XP_049303014.1"/>
    </source>
</evidence>
<dbReference type="Gene3D" id="3.15.10.30">
    <property type="entry name" value="Haemolymph juvenile hormone binding protein"/>
    <property type="match status" value="2"/>
</dbReference>
<name>A0ABM3J1A8_BACDO</name>
<accession>A0ABM3J1A8</accession>
<organism evidence="2 3">
    <name type="scientific">Bactrocera dorsalis</name>
    <name type="common">Oriental fruit fly</name>
    <name type="synonym">Dacus dorsalis</name>
    <dbReference type="NCBI Taxonomy" id="27457"/>
    <lineage>
        <taxon>Eukaryota</taxon>
        <taxon>Metazoa</taxon>
        <taxon>Ecdysozoa</taxon>
        <taxon>Arthropoda</taxon>
        <taxon>Hexapoda</taxon>
        <taxon>Insecta</taxon>
        <taxon>Pterygota</taxon>
        <taxon>Neoptera</taxon>
        <taxon>Endopterygota</taxon>
        <taxon>Diptera</taxon>
        <taxon>Brachycera</taxon>
        <taxon>Muscomorpha</taxon>
        <taxon>Tephritoidea</taxon>
        <taxon>Tephritidae</taxon>
        <taxon>Bactrocera</taxon>
        <taxon>Bactrocera</taxon>
    </lineage>
</organism>
<dbReference type="RefSeq" id="XP_049303014.1">
    <property type="nucleotide sequence ID" value="XM_049447057.1"/>
</dbReference>
<gene>
    <name evidence="3" type="primary">LOC105226601</name>
</gene>
<dbReference type="SMART" id="SM00700">
    <property type="entry name" value="JHBP"/>
    <property type="match status" value="2"/>
</dbReference>
<dbReference type="Pfam" id="PF06585">
    <property type="entry name" value="JHBP"/>
    <property type="match status" value="2"/>
</dbReference>
<proteinExistence type="predicted"/>
<dbReference type="PANTHER" id="PTHR11008:SF40">
    <property type="entry name" value="PROTEIN TAKEOUT"/>
    <property type="match status" value="1"/>
</dbReference>
<evidence type="ECO:0000256" key="1">
    <source>
        <dbReference type="SAM" id="SignalP"/>
    </source>
</evidence>
<dbReference type="InterPro" id="IPR010562">
    <property type="entry name" value="Haemolymph_juvenile_hormone-bd"/>
</dbReference>
<keyword evidence="1" id="KW-0732">Signal</keyword>
<protein>
    <submittedName>
        <fullName evidence="3">Uncharacterized protein LOC105226601</fullName>
    </submittedName>
</protein>
<dbReference type="InterPro" id="IPR038606">
    <property type="entry name" value="To_sf"/>
</dbReference>
<feature type="signal peptide" evidence="1">
    <location>
        <begin position="1"/>
        <end position="21"/>
    </location>
</feature>
<reference evidence="2" key="1">
    <citation type="submission" date="2025-05" db="UniProtKB">
        <authorList>
            <consortium name="RefSeq"/>
        </authorList>
    </citation>
    <scope>NUCLEOTIDE SEQUENCE [LARGE SCALE GENOMIC DNA]</scope>
</reference>
<dbReference type="PANTHER" id="PTHR11008">
    <property type="entry name" value="PROTEIN TAKEOUT-LIKE PROTEIN"/>
    <property type="match status" value="1"/>
</dbReference>